<organism evidence="4 5">
    <name type="scientific">Strigamia maritima</name>
    <name type="common">European centipede</name>
    <name type="synonym">Geophilus maritimus</name>
    <dbReference type="NCBI Taxonomy" id="126957"/>
    <lineage>
        <taxon>Eukaryota</taxon>
        <taxon>Metazoa</taxon>
        <taxon>Ecdysozoa</taxon>
        <taxon>Arthropoda</taxon>
        <taxon>Myriapoda</taxon>
        <taxon>Chilopoda</taxon>
        <taxon>Pleurostigmophora</taxon>
        <taxon>Geophilomorpha</taxon>
        <taxon>Linotaeniidae</taxon>
        <taxon>Strigamia</taxon>
    </lineage>
</organism>
<keyword evidence="5" id="KW-1185">Reference proteome</keyword>
<feature type="transmembrane region" description="Helical" evidence="3">
    <location>
        <begin position="21"/>
        <end position="40"/>
    </location>
</feature>
<dbReference type="InterPro" id="IPR002347">
    <property type="entry name" value="SDR_fam"/>
</dbReference>
<keyword evidence="1" id="KW-0560">Oxidoreductase</keyword>
<keyword evidence="3" id="KW-0812">Transmembrane</keyword>
<name>T1IYD7_STRMM</name>
<evidence type="ECO:0000313" key="5">
    <source>
        <dbReference type="Proteomes" id="UP000014500"/>
    </source>
</evidence>
<dbReference type="SUPFAM" id="SSF51735">
    <property type="entry name" value="NAD(P)-binding Rossmann-fold domains"/>
    <property type="match status" value="1"/>
</dbReference>
<sequence length="439" mass="49473">MSSFLIFSALFPIIYYLLRNIFFAEWILTIGIGVIAWIAADNLSKYVVNMMPKVNIDPQGKAVLITVDDLTFRKRTKKIISSMSCDSGFGHELAKKLDLLGFYVFAGCLLPDQEGAKSLVASCSERLKIVELDVTNDEQVKAAAKQVASTLDEKKFNIEFVLKTNVTQQTKKSLKTRWLESQESRLYHQFVLWALVNNAGIATFTEIEWCPLETYRKIFDVNAMGPIRVTKAFLPLLRESQGRVVIMASLAGRYTFPGFSAYSMSKYAAVSFADALRREMKKWNISVHTIEPTLYKTAISETNNVMKVLHNSWEATPSEIQETYGEEYYQAFQNRMIGSLKAARGNIEEVITDFIDAVAGSRPKTRYVPSLVIQFRAKLLQSISTEMQDYVLGLSQPRILPAKKAVINSRIGNLRPGLRRSFSVPASATSIFRSNIKSD</sequence>
<dbReference type="eggNOG" id="KOG1610">
    <property type="taxonomic scope" value="Eukaryota"/>
</dbReference>
<proteinExistence type="inferred from homology"/>
<dbReference type="GO" id="GO:0016491">
    <property type="term" value="F:oxidoreductase activity"/>
    <property type="evidence" value="ECO:0007669"/>
    <property type="project" value="UniProtKB-KW"/>
</dbReference>
<dbReference type="InterPro" id="IPR020904">
    <property type="entry name" value="Sc_DH/Rdtase_CS"/>
</dbReference>
<evidence type="ECO:0000256" key="3">
    <source>
        <dbReference type="SAM" id="Phobius"/>
    </source>
</evidence>
<protein>
    <submittedName>
        <fullName evidence="4">Uncharacterized protein</fullName>
    </submittedName>
</protein>
<dbReference type="PhylomeDB" id="T1IYD7"/>
<dbReference type="InterPro" id="IPR036291">
    <property type="entry name" value="NAD(P)-bd_dom_sf"/>
</dbReference>
<dbReference type="HOGENOM" id="CLU_010194_2_0_1"/>
<evidence type="ECO:0000256" key="2">
    <source>
        <dbReference type="RuleBase" id="RU000363"/>
    </source>
</evidence>
<dbReference type="PANTHER" id="PTHR43313">
    <property type="entry name" value="SHORT-CHAIN DEHYDROGENASE/REDUCTASE FAMILY 9C"/>
    <property type="match status" value="1"/>
</dbReference>
<dbReference type="STRING" id="126957.T1IYD7"/>
<dbReference type="PROSITE" id="PS00061">
    <property type="entry name" value="ADH_SHORT"/>
    <property type="match status" value="1"/>
</dbReference>
<dbReference type="Proteomes" id="UP000014500">
    <property type="component" value="Unassembled WGS sequence"/>
</dbReference>
<dbReference type="GO" id="GO:0008202">
    <property type="term" value="P:steroid metabolic process"/>
    <property type="evidence" value="ECO:0007669"/>
    <property type="project" value="TreeGrafter"/>
</dbReference>
<dbReference type="EnsemblMetazoa" id="SMAR006245-RA">
    <property type="protein sequence ID" value="SMAR006245-PA"/>
    <property type="gene ID" value="SMAR006245"/>
</dbReference>
<dbReference type="EMBL" id="AFFK01020260">
    <property type="status" value="NOT_ANNOTATED_CDS"/>
    <property type="molecule type" value="Genomic_DNA"/>
</dbReference>
<reference evidence="5" key="1">
    <citation type="submission" date="2011-05" db="EMBL/GenBank/DDBJ databases">
        <authorList>
            <person name="Richards S.R."/>
            <person name="Qu J."/>
            <person name="Jiang H."/>
            <person name="Jhangiani S.N."/>
            <person name="Agravi P."/>
            <person name="Goodspeed R."/>
            <person name="Gross S."/>
            <person name="Mandapat C."/>
            <person name="Jackson L."/>
            <person name="Mathew T."/>
            <person name="Pu L."/>
            <person name="Thornton R."/>
            <person name="Saada N."/>
            <person name="Wilczek-Boney K.B."/>
            <person name="Lee S."/>
            <person name="Kovar C."/>
            <person name="Wu Y."/>
            <person name="Scherer S.E."/>
            <person name="Worley K.C."/>
            <person name="Muzny D.M."/>
            <person name="Gibbs R."/>
        </authorList>
    </citation>
    <scope>NUCLEOTIDE SEQUENCE</scope>
    <source>
        <strain evidence="5">Brora</strain>
    </source>
</reference>
<dbReference type="Pfam" id="PF00106">
    <property type="entry name" value="adh_short"/>
    <property type="match status" value="1"/>
</dbReference>
<reference evidence="4" key="2">
    <citation type="submission" date="2015-02" db="UniProtKB">
        <authorList>
            <consortium name="EnsemblMetazoa"/>
        </authorList>
    </citation>
    <scope>IDENTIFICATION</scope>
</reference>
<evidence type="ECO:0000313" key="4">
    <source>
        <dbReference type="EnsemblMetazoa" id="SMAR006245-PA"/>
    </source>
</evidence>
<dbReference type="Gene3D" id="3.40.50.720">
    <property type="entry name" value="NAD(P)-binding Rossmann-like Domain"/>
    <property type="match status" value="1"/>
</dbReference>
<comment type="similarity">
    <text evidence="2">Belongs to the short-chain dehydrogenases/reductases (SDR) family.</text>
</comment>
<dbReference type="PANTHER" id="PTHR43313:SF36">
    <property type="entry name" value="D-BETA-HYDROXYBUTYRATE DEHYDROGENASE, MITOCHONDRIAL"/>
    <property type="match status" value="1"/>
</dbReference>
<dbReference type="PRINTS" id="PR00081">
    <property type="entry name" value="GDHRDH"/>
</dbReference>
<evidence type="ECO:0000256" key="1">
    <source>
        <dbReference type="ARBA" id="ARBA00023002"/>
    </source>
</evidence>
<dbReference type="OMA" id="TMEVNAI"/>
<dbReference type="PRINTS" id="PR00080">
    <property type="entry name" value="SDRFAMILY"/>
</dbReference>
<accession>T1IYD7</accession>
<keyword evidence="3" id="KW-1133">Transmembrane helix</keyword>
<keyword evidence="3" id="KW-0472">Membrane</keyword>
<dbReference type="AlphaFoldDB" id="T1IYD7"/>